<keyword evidence="2" id="KW-1185">Reference proteome</keyword>
<protein>
    <submittedName>
        <fullName evidence="1">Uncharacterized protein</fullName>
    </submittedName>
</protein>
<name>A0ABT2MW16_9CYAN</name>
<evidence type="ECO:0000313" key="1">
    <source>
        <dbReference type="EMBL" id="MCT7968945.1"/>
    </source>
</evidence>
<evidence type="ECO:0000313" key="2">
    <source>
        <dbReference type="Proteomes" id="UP001525890"/>
    </source>
</evidence>
<accession>A0ABT2MW16</accession>
<sequence length="51" mass="5697">MLRVIGEESPANRITVGTDTLEMIDAIALWVTSPRPHRRGVLNLPELTLWG</sequence>
<dbReference type="Proteomes" id="UP001525890">
    <property type="component" value="Unassembled WGS sequence"/>
</dbReference>
<comment type="caution">
    <text evidence="1">The sequence shown here is derived from an EMBL/GenBank/DDBJ whole genome shotgun (WGS) entry which is preliminary data.</text>
</comment>
<reference evidence="1 2" key="1">
    <citation type="journal article" date="2022" name="Front. Microbiol.">
        <title>High genomic differentiation and limited gene flow indicate recent cryptic speciation within the genus Laspinema (cyanobacteria).</title>
        <authorList>
            <person name="Stanojkovic A."/>
            <person name="Skoupy S."/>
            <person name="Skaloud P."/>
            <person name="Dvorak P."/>
        </authorList>
    </citation>
    <scope>NUCLEOTIDE SEQUENCE [LARGE SCALE GENOMIC DNA]</scope>
    <source>
        <strain evidence="1 2">D2a</strain>
    </source>
</reference>
<gene>
    <name evidence="1" type="ORF">NG799_21780</name>
</gene>
<organism evidence="1 2">
    <name type="scientific">Laspinema palackyanum D2a</name>
    <dbReference type="NCBI Taxonomy" id="2953684"/>
    <lineage>
        <taxon>Bacteria</taxon>
        <taxon>Bacillati</taxon>
        <taxon>Cyanobacteriota</taxon>
        <taxon>Cyanophyceae</taxon>
        <taxon>Oscillatoriophycideae</taxon>
        <taxon>Oscillatoriales</taxon>
        <taxon>Laspinemataceae</taxon>
        <taxon>Laspinema</taxon>
        <taxon>Laspinema palackyanum</taxon>
    </lineage>
</organism>
<dbReference type="EMBL" id="JAMXFF010000040">
    <property type="protein sequence ID" value="MCT7968945.1"/>
    <property type="molecule type" value="Genomic_DNA"/>
</dbReference>
<proteinExistence type="predicted"/>
<dbReference type="RefSeq" id="WP_368008425.1">
    <property type="nucleotide sequence ID" value="NZ_JAMXFF010000040.1"/>
</dbReference>